<sequence length="77" mass="8854">MASTQILKGLRAQNNLTQQDMAELIDTSIQTYNRKELGKREFNLTEAKKIADYFKKSVDEIFFTETVNTNKTFSNTA</sequence>
<dbReference type="SMART" id="SM00530">
    <property type="entry name" value="HTH_XRE"/>
    <property type="match status" value="1"/>
</dbReference>
<dbReference type="Gene3D" id="1.10.260.40">
    <property type="entry name" value="lambda repressor-like DNA-binding domains"/>
    <property type="match status" value="1"/>
</dbReference>
<dbReference type="Proteomes" id="UP000011944">
    <property type="component" value="Unassembled WGS sequence"/>
</dbReference>
<keyword evidence="1" id="KW-0238">DNA-binding</keyword>
<dbReference type="InterPro" id="IPR001387">
    <property type="entry name" value="Cro/C1-type_HTH"/>
</dbReference>
<evidence type="ECO:0000256" key="1">
    <source>
        <dbReference type="ARBA" id="ARBA00023125"/>
    </source>
</evidence>
<dbReference type="SUPFAM" id="SSF47413">
    <property type="entry name" value="lambda repressor-like DNA-binding domains"/>
    <property type="match status" value="1"/>
</dbReference>
<reference evidence="3 4" key="1">
    <citation type="submission" date="2012-10" db="EMBL/GenBank/DDBJ databases">
        <authorList>
            <person name="Strain E.A."/>
            <person name="Brown E."/>
            <person name="Allard M.W."/>
            <person name="Gonzalez-Escalona N."/>
            <person name="Timme R."/>
        </authorList>
    </citation>
    <scope>NUCLEOTIDE SEQUENCE [LARGE SCALE GENOMIC DNA]</scope>
    <source>
        <strain evidence="3 4">CFSAN001627</strain>
    </source>
</reference>
<organism evidence="3 4">
    <name type="scientific">Clostridium botulinum CFSAN001627</name>
    <dbReference type="NCBI Taxonomy" id="1232189"/>
    <lineage>
        <taxon>Bacteria</taxon>
        <taxon>Bacillati</taxon>
        <taxon>Bacillota</taxon>
        <taxon>Clostridia</taxon>
        <taxon>Eubacteriales</taxon>
        <taxon>Clostridiaceae</taxon>
        <taxon>Clostridium</taxon>
    </lineage>
</organism>
<dbReference type="Pfam" id="PF01381">
    <property type="entry name" value="HTH_3"/>
    <property type="match status" value="1"/>
</dbReference>
<evidence type="ECO:0000259" key="2">
    <source>
        <dbReference type="PROSITE" id="PS50943"/>
    </source>
</evidence>
<proteinExistence type="predicted"/>
<dbReference type="PANTHER" id="PTHR46558">
    <property type="entry name" value="TRACRIPTIONAL REGULATORY PROTEIN-RELATED-RELATED"/>
    <property type="match status" value="1"/>
</dbReference>
<name>M1ZVJ4_CLOBO</name>
<dbReference type="PANTHER" id="PTHR46558:SF4">
    <property type="entry name" value="DNA-BIDING PHAGE PROTEIN"/>
    <property type="match status" value="1"/>
</dbReference>
<evidence type="ECO:0000313" key="3">
    <source>
        <dbReference type="EMBL" id="EKN40733.1"/>
    </source>
</evidence>
<dbReference type="GO" id="GO:0003677">
    <property type="term" value="F:DNA binding"/>
    <property type="evidence" value="ECO:0007669"/>
    <property type="project" value="UniProtKB-KW"/>
</dbReference>
<feature type="domain" description="HTH cro/C1-type" evidence="2">
    <location>
        <begin position="7"/>
        <end position="61"/>
    </location>
</feature>
<dbReference type="InterPro" id="IPR010982">
    <property type="entry name" value="Lambda_DNA-bd_dom_sf"/>
</dbReference>
<dbReference type="AlphaFoldDB" id="M1ZVJ4"/>
<evidence type="ECO:0000313" key="4">
    <source>
        <dbReference type="Proteomes" id="UP000011944"/>
    </source>
</evidence>
<dbReference type="EMBL" id="AMXI01001077">
    <property type="protein sequence ID" value="EKN40733.1"/>
    <property type="molecule type" value="Genomic_DNA"/>
</dbReference>
<protein>
    <recommendedName>
        <fullName evidence="2">HTH cro/C1-type domain-containing protein</fullName>
    </recommendedName>
</protein>
<comment type="caution">
    <text evidence="3">The sequence shown here is derived from an EMBL/GenBank/DDBJ whole genome shotgun (WGS) entry which is preliminary data.</text>
</comment>
<dbReference type="CDD" id="cd00093">
    <property type="entry name" value="HTH_XRE"/>
    <property type="match status" value="1"/>
</dbReference>
<reference evidence="3 4" key="2">
    <citation type="submission" date="2013-03" db="EMBL/GenBank/DDBJ databases">
        <title>Diversity in Clostridium botulinum.</title>
        <authorList>
            <person name="Timme R.E."/>
            <person name="Allard M."/>
            <person name="Luo Y."/>
            <person name="Strain E."/>
            <person name="Gonzalez-Escalona N."/>
            <person name="Brown E."/>
        </authorList>
    </citation>
    <scope>NUCLEOTIDE SEQUENCE [LARGE SCALE GENOMIC DNA]</scope>
    <source>
        <strain evidence="3 4">CFSAN001627</strain>
    </source>
</reference>
<accession>M1ZVJ4</accession>
<dbReference type="PATRIC" id="fig|1232189.3.peg.2782"/>
<dbReference type="PROSITE" id="PS50943">
    <property type="entry name" value="HTH_CROC1"/>
    <property type="match status" value="1"/>
</dbReference>
<gene>
    <name evidence="3" type="ORF">CFSAN001627_17708</name>
</gene>